<evidence type="ECO:0000313" key="13">
    <source>
        <dbReference type="EMBL" id="KAK3310390.1"/>
    </source>
</evidence>
<dbReference type="GO" id="GO:0016592">
    <property type="term" value="C:mediator complex"/>
    <property type="evidence" value="ECO:0007669"/>
    <property type="project" value="InterPro"/>
</dbReference>
<comment type="similarity">
    <text evidence="2 9">Belongs to the Mediator complex subunit 16 family.</text>
</comment>
<keyword evidence="5 9" id="KW-0010">Activator</keyword>
<comment type="caution">
    <text evidence="13">The sequence shown here is derived from an EMBL/GenBank/DDBJ whole genome shotgun (WGS) entry which is preliminary data.</text>
</comment>
<reference evidence="13" key="2">
    <citation type="submission" date="2023-06" db="EMBL/GenBank/DDBJ databases">
        <authorList>
            <consortium name="Lawrence Berkeley National Laboratory"/>
            <person name="Mondo S.J."/>
            <person name="Hensen N."/>
            <person name="Bonometti L."/>
            <person name="Westerberg I."/>
            <person name="Brannstrom I.O."/>
            <person name="Guillou S."/>
            <person name="Cros-Aarteil S."/>
            <person name="Calhoun S."/>
            <person name="Haridas S."/>
            <person name="Kuo A."/>
            <person name="Pangilinan J."/>
            <person name="Riley R."/>
            <person name="Labutti K."/>
            <person name="Andreopoulos B."/>
            <person name="Lipzen A."/>
            <person name="Chen C."/>
            <person name="Yanf M."/>
            <person name="Daum C."/>
            <person name="Ng V."/>
            <person name="Clum A."/>
            <person name="Steindorff A."/>
            <person name="Ohm R."/>
            <person name="Martin F."/>
            <person name="Silar P."/>
            <person name="Natvig D."/>
            <person name="Lalanne C."/>
            <person name="Gautier V."/>
            <person name="Ament-Velasquez S.L."/>
            <person name="Kruys A."/>
            <person name="Hutchinson M.I."/>
            <person name="Powell A.J."/>
            <person name="Barry K."/>
            <person name="Miller A.N."/>
            <person name="Grigoriev I.V."/>
            <person name="Debuchy R."/>
            <person name="Gladieux P."/>
            <person name="Thoren M.H."/>
            <person name="Johannesson H."/>
        </authorList>
    </citation>
    <scope>NUCLEOTIDE SEQUENCE</scope>
    <source>
        <strain evidence="13">CBS 333.67</strain>
    </source>
</reference>
<keyword evidence="14" id="KW-1185">Reference proteome</keyword>
<comment type="subcellular location">
    <subcellularLocation>
        <location evidence="1 9">Nucleus</location>
    </subcellularLocation>
</comment>
<dbReference type="Pfam" id="PF20719">
    <property type="entry name" value="Med16_C"/>
    <property type="match status" value="1"/>
</dbReference>
<keyword evidence="4 9" id="KW-0805">Transcription regulation</keyword>
<keyword evidence="6 9" id="KW-0804">Transcription</keyword>
<dbReference type="SUPFAM" id="SSF50978">
    <property type="entry name" value="WD40 repeat-like"/>
    <property type="match status" value="1"/>
</dbReference>
<evidence type="ECO:0000259" key="11">
    <source>
        <dbReference type="Pfam" id="PF11635"/>
    </source>
</evidence>
<sequence length="1084" mass="119607">MSAHEMALLLEGDPMNVDGAIEGMQGIQGIQGIQGMDGIGAIEGMEGAMALDDVDLFGDPVMDNALAALPARSPPSKQLLQRLDELRTRGCCQSIAWSRQGTIAVIAKDGMSVDFRFLRCRPDDGEWELSEPSSLCPVSQSASATTQSHPSEPLSLASAGAPFVHLAWGPQAFPDLAAIDALGRITIMGFSITLNRPYPIVRRWDADVVDDLHAVVGCYWLPLGLQPNKPFNVFHGPATRAQNGDYKYDHQFYPASGPWHPSSSKSSFLCVTTNGTLKLFFLQSNGRLEETAIELESVTSSDDLITHASICSDKNTLLLALATSSKQLRVVRVNLQWGLPQVDKQVPPGSVPLRPSLKESHVAVTNWIQHGSSESALDASMALISHIEILPATVEAKLMAPPVVLTVRSYVPQDAASYHQESQSIIDRWEVVSDQPQSLHPAFEQLASKEGAGTTPPTMTRLRKLDPIIFPKIVVTVHTIQFGRVLCFAFSDGTVQYRDRFTMNEVYNEQNVDSITSPLQVGFRFTNDTPCLQVAFSPTNCSFAQLCEDWTVKWNRLHYPTEGPGTVLEGRKLSTGSSISRTWFPHALTLALAQQKAILAALSIAASTTGAYQITCDDILAVARPFTHIPDFAYSWIREMVNVLKIVVDYSEEAHHDLLVRNTYLQSCLSMLSHLGFQGDFKPRPFSAKFAMLALNARNIVVLITVASNTPVNIKEKLNPLDDPEVVDSLAGCGKWGVDLLAWLADRLFGLLKDPEIMAMLEDKNRFPELTRYLQSKKEVSLHLLLCSSTRGFLSAVCRRLMHLETISDRAVQFYEVNPQLQQQQQDPVAASAAASRPHPALYQAYLKVRRAVSSSVVKVQEFDNLLSALSKDIQSAYQATFSGLVAAAVKPQQGNLTEQQQQQLNQQFIKKAQTHCELDMLLGVSLPPSFRKVLHNFFKVTLPEFRKQTDPAQLHFAPHDLLEVQENPRSLAMRKAARKYVDVFKRVELVMGRPPPKHARDGQESSSTSTFLPVKRTDSGEEVNNGRGSDGANGSNGLEWRRCVRCASVMEDIWANRPGYNFVLAQQRKCACGGSWGVVPRGT</sequence>
<evidence type="ECO:0000256" key="3">
    <source>
        <dbReference type="ARBA" id="ARBA00019614"/>
    </source>
</evidence>
<dbReference type="GO" id="GO:0045893">
    <property type="term" value="P:positive regulation of DNA-templated transcription"/>
    <property type="evidence" value="ECO:0007669"/>
    <property type="project" value="TreeGrafter"/>
</dbReference>
<dbReference type="InterPro" id="IPR021665">
    <property type="entry name" value="Mediator_Med16_N"/>
</dbReference>
<comment type="subunit">
    <text evidence="9">Component of the Mediator complex.</text>
</comment>
<dbReference type="Pfam" id="PF11635">
    <property type="entry name" value="Med16_N"/>
    <property type="match status" value="1"/>
</dbReference>
<evidence type="ECO:0000256" key="6">
    <source>
        <dbReference type="ARBA" id="ARBA00023163"/>
    </source>
</evidence>
<evidence type="ECO:0000256" key="9">
    <source>
        <dbReference type="RuleBase" id="RU364149"/>
    </source>
</evidence>
<keyword evidence="7 9" id="KW-0539">Nucleus</keyword>
<feature type="domain" description="Mediator complex subunit Med16 N-terminal" evidence="11">
    <location>
        <begin position="208"/>
        <end position="526"/>
    </location>
</feature>
<evidence type="ECO:0000256" key="1">
    <source>
        <dbReference type="ARBA" id="ARBA00004123"/>
    </source>
</evidence>
<evidence type="ECO:0000313" key="14">
    <source>
        <dbReference type="Proteomes" id="UP001273166"/>
    </source>
</evidence>
<name>A0AAJ0H2P0_9PEZI</name>
<dbReference type="EMBL" id="JAUDZG010000001">
    <property type="protein sequence ID" value="KAK3310390.1"/>
    <property type="molecule type" value="Genomic_DNA"/>
</dbReference>
<evidence type="ECO:0000259" key="12">
    <source>
        <dbReference type="Pfam" id="PF20719"/>
    </source>
</evidence>
<evidence type="ECO:0000256" key="4">
    <source>
        <dbReference type="ARBA" id="ARBA00023015"/>
    </source>
</evidence>
<dbReference type="InterPro" id="IPR036322">
    <property type="entry name" value="WD40_repeat_dom_sf"/>
</dbReference>
<protein>
    <recommendedName>
        <fullName evidence="3 9">Mediator of RNA polymerase II transcription subunit 16</fullName>
    </recommendedName>
    <alternativeName>
        <fullName evidence="8 9">Mediator complex subunit 16</fullName>
    </alternativeName>
</protein>
<dbReference type="InterPro" id="IPR048338">
    <property type="entry name" value="Mediator_Med16"/>
</dbReference>
<reference evidence="13" key="1">
    <citation type="journal article" date="2023" name="Mol. Phylogenet. Evol.">
        <title>Genome-scale phylogeny and comparative genomics of the fungal order Sordariales.</title>
        <authorList>
            <person name="Hensen N."/>
            <person name="Bonometti L."/>
            <person name="Westerberg I."/>
            <person name="Brannstrom I.O."/>
            <person name="Guillou S."/>
            <person name="Cros-Aarteil S."/>
            <person name="Calhoun S."/>
            <person name="Haridas S."/>
            <person name="Kuo A."/>
            <person name="Mondo S."/>
            <person name="Pangilinan J."/>
            <person name="Riley R."/>
            <person name="LaButti K."/>
            <person name="Andreopoulos B."/>
            <person name="Lipzen A."/>
            <person name="Chen C."/>
            <person name="Yan M."/>
            <person name="Daum C."/>
            <person name="Ng V."/>
            <person name="Clum A."/>
            <person name="Steindorff A."/>
            <person name="Ohm R.A."/>
            <person name="Martin F."/>
            <person name="Silar P."/>
            <person name="Natvig D.O."/>
            <person name="Lalanne C."/>
            <person name="Gautier V."/>
            <person name="Ament-Velasquez S.L."/>
            <person name="Kruys A."/>
            <person name="Hutchinson M.I."/>
            <person name="Powell A.J."/>
            <person name="Barry K."/>
            <person name="Miller A.N."/>
            <person name="Grigoriev I.V."/>
            <person name="Debuchy R."/>
            <person name="Gladieux P."/>
            <person name="Hiltunen Thoren M."/>
            <person name="Johannesson H."/>
        </authorList>
    </citation>
    <scope>NUCLEOTIDE SEQUENCE</scope>
    <source>
        <strain evidence="13">CBS 333.67</strain>
    </source>
</reference>
<organism evidence="13 14">
    <name type="scientific">Chaetomium strumarium</name>
    <dbReference type="NCBI Taxonomy" id="1170767"/>
    <lineage>
        <taxon>Eukaryota</taxon>
        <taxon>Fungi</taxon>
        <taxon>Dikarya</taxon>
        <taxon>Ascomycota</taxon>
        <taxon>Pezizomycotina</taxon>
        <taxon>Sordariomycetes</taxon>
        <taxon>Sordariomycetidae</taxon>
        <taxon>Sordariales</taxon>
        <taxon>Chaetomiaceae</taxon>
        <taxon>Chaetomium</taxon>
    </lineage>
</organism>
<evidence type="ECO:0000256" key="7">
    <source>
        <dbReference type="ARBA" id="ARBA00023242"/>
    </source>
</evidence>
<evidence type="ECO:0000256" key="8">
    <source>
        <dbReference type="ARBA" id="ARBA00032015"/>
    </source>
</evidence>
<evidence type="ECO:0000256" key="10">
    <source>
        <dbReference type="SAM" id="MobiDB-lite"/>
    </source>
</evidence>
<feature type="region of interest" description="Disordered" evidence="10">
    <location>
        <begin position="994"/>
        <end position="1035"/>
    </location>
</feature>
<dbReference type="InterPro" id="IPR048339">
    <property type="entry name" value="Mediator_Med16_C"/>
</dbReference>
<dbReference type="PANTHER" id="PTHR13224">
    <property type="entry name" value="THYROID HORMONE RECEPTOR-ASSOCIATED PROTEIN-RELATED"/>
    <property type="match status" value="1"/>
</dbReference>
<evidence type="ECO:0000256" key="2">
    <source>
        <dbReference type="ARBA" id="ARBA00006543"/>
    </source>
</evidence>
<dbReference type="AlphaFoldDB" id="A0AAJ0H2P0"/>
<gene>
    <name evidence="9" type="primary">MED16</name>
    <name evidence="13" type="ORF">B0T15DRAFT_407440</name>
</gene>
<dbReference type="PANTHER" id="PTHR13224:SF6">
    <property type="entry name" value="MEDIATOR OF RNA POLYMERASE II TRANSCRIPTION SUBUNIT 16"/>
    <property type="match status" value="1"/>
</dbReference>
<accession>A0AAJ0H2P0</accession>
<dbReference type="Proteomes" id="UP001273166">
    <property type="component" value="Unassembled WGS sequence"/>
</dbReference>
<proteinExistence type="inferred from homology"/>
<feature type="domain" description="Mediator complex subunit 16 C-terminal" evidence="12">
    <location>
        <begin position="946"/>
        <end position="1077"/>
    </location>
</feature>
<evidence type="ECO:0000256" key="5">
    <source>
        <dbReference type="ARBA" id="ARBA00023159"/>
    </source>
</evidence>
<comment type="function">
    <text evidence="9">Component of the Mediator complex, a coactivator involved in the regulated transcription of nearly all RNA polymerase II-dependent genes. Mediator functions as a bridge to convey information from gene-specific regulatory proteins to the basal RNA polymerase II transcription machinery. Mediator is recruited to promoters by direct interactions with regulatory proteins and serves as a scaffold for the assembly of a functional preinitiation complex with RNA polymerase II and the general transcription factors.</text>
</comment>